<protein>
    <submittedName>
        <fullName evidence="1">Unnamed protein product</fullName>
    </submittedName>
</protein>
<proteinExistence type="predicted"/>
<evidence type="ECO:0000313" key="1">
    <source>
        <dbReference type="EMBL" id="GME73033.1"/>
    </source>
</evidence>
<keyword evidence="2" id="KW-1185">Reference proteome</keyword>
<dbReference type="Proteomes" id="UP001165064">
    <property type="component" value="Unassembled WGS sequence"/>
</dbReference>
<gene>
    <name evidence="1" type="ORF">Amon02_000123100</name>
</gene>
<accession>A0ACB5SU30</accession>
<reference evidence="1" key="1">
    <citation type="submission" date="2023-04" db="EMBL/GenBank/DDBJ databases">
        <title>Ambrosiozyma monospora NBRC 10751.</title>
        <authorList>
            <person name="Ichikawa N."/>
            <person name="Sato H."/>
            <person name="Tonouchi N."/>
        </authorList>
    </citation>
    <scope>NUCLEOTIDE SEQUENCE</scope>
    <source>
        <strain evidence="1">NBRC 10751</strain>
    </source>
</reference>
<comment type="caution">
    <text evidence="1">The sequence shown here is derived from an EMBL/GenBank/DDBJ whole genome shotgun (WGS) entry which is preliminary data.</text>
</comment>
<organism evidence="1 2">
    <name type="scientific">Ambrosiozyma monospora</name>
    <name type="common">Yeast</name>
    <name type="synonym">Endomycopsis monosporus</name>
    <dbReference type="NCBI Taxonomy" id="43982"/>
    <lineage>
        <taxon>Eukaryota</taxon>
        <taxon>Fungi</taxon>
        <taxon>Dikarya</taxon>
        <taxon>Ascomycota</taxon>
        <taxon>Saccharomycotina</taxon>
        <taxon>Pichiomycetes</taxon>
        <taxon>Pichiales</taxon>
        <taxon>Pichiaceae</taxon>
        <taxon>Ambrosiozyma</taxon>
    </lineage>
</organism>
<sequence>MSFNFNFSQLQEQAQKLTSSLSENINNLKLQETTQNLSSNLTKEVGNLKPIFQRTTRSLQEKFGSIDDISELPQEYKDLEKKVDNLKIFD</sequence>
<name>A0ACB5SU30_AMBMO</name>
<evidence type="ECO:0000313" key="2">
    <source>
        <dbReference type="Proteomes" id="UP001165064"/>
    </source>
</evidence>
<dbReference type="EMBL" id="BSXS01000574">
    <property type="protein sequence ID" value="GME73033.1"/>
    <property type="molecule type" value="Genomic_DNA"/>
</dbReference>